<evidence type="ECO:0000313" key="3">
    <source>
        <dbReference type="Proteomes" id="UP000287296"/>
    </source>
</evidence>
<protein>
    <recommendedName>
        <fullName evidence="1">WYL domain-containing protein</fullName>
    </recommendedName>
</protein>
<dbReference type="AlphaFoldDB" id="A0A429XA44"/>
<organism evidence="2 3">
    <name type="scientific">Siminovitchia terrae</name>
    <name type="common">Bacillus terrae</name>
    <dbReference type="NCBI Taxonomy" id="1914933"/>
    <lineage>
        <taxon>Bacteria</taxon>
        <taxon>Bacillati</taxon>
        <taxon>Bacillota</taxon>
        <taxon>Bacilli</taxon>
        <taxon>Bacillales</taxon>
        <taxon>Bacillaceae</taxon>
        <taxon>Siminovitchia</taxon>
    </lineage>
</organism>
<evidence type="ECO:0000259" key="1">
    <source>
        <dbReference type="Pfam" id="PF13280"/>
    </source>
</evidence>
<dbReference type="InterPro" id="IPR026881">
    <property type="entry name" value="WYL_dom"/>
</dbReference>
<sequence>MKSLLKRAVESKQRLEMIYINRDNQMSQRVIKVIAVTDSALKAYCYHKRQFRTFNLANILSVAPVRQRRGA</sequence>
<name>A0A429XA44_SIMTE</name>
<evidence type="ECO:0000313" key="2">
    <source>
        <dbReference type="EMBL" id="RST60221.1"/>
    </source>
</evidence>
<gene>
    <name evidence="2" type="ORF">D5F11_007115</name>
</gene>
<dbReference type="EMBL" id="QYTW02000005">
    <property type="protein sequence ID" value="RST60221.1"/>
    <property type="molecule type" value="Genomic_DNA"/>
</dbReference>
<proteinExistence type="predicted"/>
<dbReference type="Pfam" id="PF13280">
    <property type="entry name" value="WYL"/>
    <property type="match status" value="1"/>
</dbReference>
<dbReference type="OrthoDB" id="2112405at2"/>
<dbReference type="PROSITE" id="PS52050">
    <property type="entry name" value="WYL"/>
    <property type="match status" value="1"/>
</dbReference>
<comment type="caution">
    <text evidence="2">The sequence shown here is derived from an EMBL/GenBank/DDBJ whole genome shotgun (WGS) entry which is preliminary data.</text>
</comment>
<reference evidence="2 3" key="1">
    <citation type="submission" date="2018-12" db="EMBL/GenBank/DDBJ databases">
        <authorList>
            <person name="Sun L."/>
            <person name="Chen Z."/>
        </authorList>
    </citation>
    <scope>NUCLEOTIDE SEQUENCE [LARGE SCALE GENOMIC DNA]</scope>
    <source>
        <strain evidence="2 3">LMG 29736</strain>
    </source>
</reference>
<accession>A0A429XA44</accession>
<dbReference type="Proteomes" id="UP000287296">
    <property type="component" value="Unassembled WGS sequence"/>
</dbReference>
<feature type="domain" description="WYL" evidence="1">
    <location>
        <begin position="4"/>
        <end position="63"/>
    </location>
</feature>